<dbReference type="OMA" id="PRAHINQ"/>
<proteinExistence type="predicted"/>
<dbReference type="AlphaFoldDB" id="A0A8D0BVI0"/>
<reference evidence="1" key="2">
    <citation type="submission" date="2025-09" db="UniProtKB">
        <authorList>
            <consortium name="Ensembl"/>
        </authorList>
    </citation>
    <scope>IDENTIFICATION</scope>
</reference>
<sequence>VAPLSVVHFLDTGPHLDATRAHVEQQVQVAVQEFHGEVVGLVQTLGAPLFRWLQAPVTEEQQPIRFCGAEVEGDGPCLLGVPFGQRDVRLGGFKGDRVKGCHVFAAEDKVAVDLHLGVTFFGKARQF</sequence>
<dbReference type="GeneTree" id="ENSGT01140000282845"/>
<keyword evidence="2" id="KW-1185">Reference proteome</keyword>
<evidence type="ECO:0000313" key="2">
    <source>
        <dbReference type="Proteomes" id="UP000694421"/>
    </source>
</evidence>
<reference evidence="1" key="1">
    <citation type="submission" date="2025-08" db="UniProtKB">
        <authorList>
            <consortium name="Ensembl"/>
        </authorList>
    </citation>
    <scope>IDENTIFICATION</scope>
</reference>
<protein>
    <submittedName>
        <fullName evidence="1">Uncharacterized protein</fullName>
    </submittedName>
</protein>
<evidence type="ECO:0000313" key="1">
    <source>
        <dbReference type="Ensembl" id="ENSSMRP00000013798.1"/>
    </source>
</evidence>
<dbReference type="Ensembl" id="ENSSMRT00000016057.1">
    <property type="protein sequence ID" value="ENSSMRP00000013798.1"/>
    <property type="gene ID" value="ENSSMRG00000010715.1"/>
</dbReference>
<dbReference type="Proteomes" id="UP000694421">
    <property type="component" value="Unplaced"/>
</dbReference>
<name>A0A8D0BVI0_SALMN</name>
<accession>A0A8D0BVI0</accession>
<organism evidence="1 2">
    <name type="scientific">Salvator merianae</name>
    <name type="common">Argentine black and white tegu</name>
    <name type="synonym">Tupinambis merianae</name>
    <dbReference type="NCBI Taxonomy" id="96440"/>
    <lineage>
        <taxon>Eukaryota</taxon>
        <taxon>Metazoa</taxon>
        <taxon>Chordata</taxon>
        <taxon>Craniata</taxon>
        <taxon>Vertebrata</taxon>
        <taxon>Euteleostomi</taxon>
        <taxon>Lepidosauria</taxon>
        <taxon>Squamata</taxon>
        <taxon>Bifurcata</taxon>
        <taxon>Unidentata</taxon>
        <taxon>Episquamata</taxon>
        <taxon>Laterata</taxon>
        <taxon>Teiioidea</taxon>
        <taxon>Teiidae</taxon>
        <taxon>Salvator</taxon>
    </lineage>
</organism>